<dbReference type="EMBL" id="NKFA01000006">
    <property type="protein sequence ID" value="OXI46307.1"/>
    <property type="molecule type" value="Genomic_DNA"/>
</dbReference>
<organism evidence="1 2">
    <name type="scientific">Burkholderia aenigmatica</name>
    <dbReference type="NCBI Taxonomy" id="2015348"/>
    <lineage>
        <taxon>Bacteria</taxon>
        <taxon>Pseudomonadati</taxon>
        <taxon>Pseudomonadota</taxon>
        <taxon>Betaproteobacteria</taxon>
        <taxon>Burkholderiales</taxon>
        <taxon>Burkholderiaceae</taxon>
        <taxon>Burkholderia</taxon>
        <taxon>Burkholderia cepacia complex</taxon>
    </lineage>
</organism>
<comment type="caution">
    <text evidence="1">The sequence shown here is derived from an EMBL/GenBank/DDBJ whole genome shotgun (WGS) entry which is preliminary data.</text>
</comment>
<proteinExistence type="predicted"/>
<gene>
    <name evidence="1" type="ORF">CFB84_15980</name>
</gene>
<sequence length="79" mass="8369">MMIFLKVCVSDADGDNLSFAYAGEASIFAQIQDRTVLIGKPASSITMGPNVRVKPAAWPGSSGLVSFTSMFLARQANRG</sequence>
<reference evidence="1 2" key="2">
    <citation type="submission" date="2017-08" db="EMBL/GenBank/DDBJ databases">
        <title>WGS of novel Burkholderia cepaca complex species.</title>
        <authorList>
            <person name="Lipuma J."/>
            <person name="Spilker T."/>
        </authorList>
    </citation>
    <scope>NUCLEOTIDE SEQUENCE [LARGE SCALE GENOMIC DNA]</scope>
    <source>
        <strain evidence="1 2">AU17325</strain>
    </source>
</reference>
<accession>A0A228IVP9</accession>
<reference evidence="2" key="1">
    <citation type="submission" date="2017-06" db="EMBL/GenBank/DDBJ databases">
        <authorList>
            <person name="LiPuma J."/>
            <person name="Spilker T."/>
        </authorList>
    </citation>
    <scope>NUCLEOTIDE SEQUENCE [LARGE SCALE GENOMIC DNA]</scope>
    <source>
        <strain evidence="2">AU17325</strain>
    </source>
</reference>
<evidence type="ECO:0000313" key="2">
    <source>
        <dbReference type="Proteomes" id="UP000214600"/>
    </source>
</evidence>
<dbReference type="Proteomes" id="UP000214600">
    <property type="component" value="Unassembled WGS sequence"/>
</dbReference>
<evidence type="ECO:0000313" key="1">
    <source>
        <dbReference type="EMBL" id="OXI46307.1"/>
    </source>
</evidence>
<protein>
    <submittedName>
        <fullName evidence="1">Uncharacterized protein</fullName>
    </submittedName>
</protein>
<name>A0A228IVP9_9BURK</name>
<dbReference type="AlphaFoldDB" id="A0A228IVP9"/>